<evidence type="ECO:0000256" key="1">
    <source>
        <dbReference type="ARBA" id="ARBA00001971"/>
    </source>
</evidence>
<keyword evidence="12" id="KW-1185">Reference proteome</keyword>
<dbReference type="PANTHER" id="PTHR24286:SF88">
    <property type="entry name" value="BETA-AMYRIN 28-OXIDASE-LIKE"/>
    <property type="match status" value="1"/>
</dbReference>
<evidence type="ECO:0000256" key="2">
    <source>
        <dbReference type="ARBA" id="ARBA00004167"/>
    </source>
</evidence>
<dbReference type="PRINTS" id="PR00385">
    <property type="entry name" value="P450"/>
</dbReference>
<dbReference type="SUPFAM" id="SSF48264">
    <property type="entry name" value="Cytochrome P450"/>
    <property type="match status" value="1"/>
</dbReference>
<dbReference type="SMR" id="A0A6P6GJQ8"/>
<dbReference type="GO" id="GO:0005506">
    <property type="term" value="F:iron ion binding"/>
    <property type="evidence" value="ECO:0007669"/>
    <property type="project" value="InterPro"/>
</dbReference>
<protein>
    <submittedName>
        <fullName evidence="13">Beta-amyrin 28-monooxygenase</fullName>
    </submittedName>
</protein>
<dbReference type="GO" id="GO:0016125">
    <property type="term" value="P:sterol metabolic process"/>
    <property type="evidence" value="ECO:0007669"/>
    <property type="project" value="TreeGrafter"/>
</dbReference>
<dbReference type="RefSeq" id="XP_015895363.2">
    <property type="nucleotide sequence ID" value="XM_016039877.4"/>
</dbReference>
<dbReference type="AlphaFoldDB" id="A0A6P6GJQ8"/>
<evidence type="ECO:0000256" key="7">
    <source>
        <dbReference type="ARBA" id="ARBA00023002"/>
    </source>
</evidence>
<keyword evidence="9 10" id="KW-0349">Heme</keyword>
<evidence type="ECO:0000256" key="9">
    <source>
        <dbReference type="PIRSR" id="PIRSR602401-1"/>
    </source>
</evidence>
<dbReference type="FunFam" id="1.10.630.10:FF:000022">
    <property type="entry name" value="Taxadiene 5-alpha hydroxylase"/>
    <property type="match status" value="1"/>
</dbReference>
<gene>
    <name evidence="13" type="primary">LOC107429226</name>
</gene>
<dbReference type="PANTHER" id="PTHR24286">
    <property type="entry name" value="CYTOCHROME P450 26"/>
    <property type="match status" value="1"/>
</dbReference>
<evidence type="ECO:0000313" key="12">
    <source>
        <dbReference type="Proteomes" id="UP001652623"/>
    </source>
</evidence>
<reference evidence="13" key="1">
    <citation type="submission" date="2025-08" db="UniProtKB">
        <authorList>
            <consortium name="RefSeq"/>
        </authorList>
    </citation>
    <scope>IDENTIFICATION</scope>
    <source>
        <tissue evidence="13">Seedling</tissue>
    </source>
</reference>
<keyword evidence="11" id="KW-0472">Membrane</keyword>
<dbReference type="Gene3D" id="1.10.630.10">
    <property type="entry name" value="Cytochrome P450"/>
    <property type="match status" value="1"/>
</dbReference>
<evidence type="ECO:0000313" key="13">
    <source>
        <dbReference type="RefSeq" id="XP_015895363.2"/>
    </source>
</evidence>
<keyword evidence="8 9" id="KW-0408">Iron</keyword>
<dbReference type="PRINTS" id="PR00463">
    <property type="entry name" value="EP450I"/>
</dbReference>
<dbReference type="InterPro" id="IPR002401">
    <property type="entry name" value="Cyt_P450_E_grp-I"/>
</dbReference>
<organism evidence="12 13">
    <name type="scientific">Ziziphus jujuba</name>
    <name type="common">Chinese jujube</name>
    <name type="synonym">Ziziphus sativa</name>
    <dbReference type="NCBI Taxonomy" id="326968"/>
    <lineage>
        <taxon>Eukaryota</taxon>
        <taxon>Viridiplantae</taxon>
        <taxon>Streptophyta</taxon>
        <taxon>Embryophyta</taxon>
        <taxon>Tracheophyta</taxon>
        <taxon>Spermatophyta</taxon>
        <taxon>Magnoliopsida</taxon>
        <taxon>eudicotyledons</taxon>
        <taxon>Gunneridae</taxon>
        <taxon>Pentapetalae</taxon>
        <taxon>rosids</taxon>
        <taxon>fabids</taxon>
        <taxon>Rosales</taxon>
        <taxon>Rhamnaceae</taxon>
        <taxon>Paliureae</taxon>
        <taxon>Ziziphus</taxon>
    </lineage>
</organism>
<feature type="binding site" description="axial binding residue" evidence="9">
    <location>
        <position position="435"/>
    </location>
    <ligand>
        <name>heme</name>
        <dbReference type="ChEBI" id="CHEBI:30413"/>
    </ligand>
    <ligandPart>
        <name>Fe</name>
        <dbReference type="ChEBI" id="CHEBI:18248"/>
    </ligandPart>
</feature>
<dbReference type="InterPro" id="IPR036396">
    <property type="entry name" value="Cyt_P450_sf"/>
</dbReference>
<evidence type="ECO:0000256" key="3">
    <source>
        <dbReference type="ARBA" id="ARBA00010617"/>
    </source>
</evidence>
<evidence type="ECO:0000256" key="11">
    <source>
        <dbReference type="SAM" id="Phobius"/>
    </source>
</evidence>
<dbReference type="InterPro" id="IPR017972">
    <property type="entry name" value="Cyt_P450_CS"/>
</dbReference>
<dbReference type="InterPro" id="IPR001128">
    <property type="entry name" value="Cyt_P450"/>
</dbReference>
<dbReference type="Pfam" id="PF00067">
    <property type="entry name" value="p450"/>
    <property type="match status" value="1"/>
</dbReference>
<keyword evidence="6 11" id="KW-1133">Transmembrane helix</keyword>
<comment type="similarity">
    <text evidence="3 10">Belongs to the cytochrome P450 family.</text>
</comment>
<dbReference type="GO" id="GO:0016020">
    <property type="term" value="C:membrane"/>
    <property type="evidence" value="ECO:0007669"/>
    <property type="project" value="UniProtKB-SubCell"/>
</dbReference>
<dbReference type="GO" id="GO:0004497">
    <property type="term" value="F:monooxygenase activity"/>
    <property type="evidence" value="ECO:0007669"/>
    <property type="project" value="UniProtKB-KW"/>
</dbReference>
<dbReference type="Proteomes" id="UP001652623">
    <property type="component" value="Chromosome 12"/>
</dbReference>
<comment type="subcellular location">
    <subcellularLocation>
        <location evidence="2">Membrane</location>
        <topology evidence="2">Single-pass membrane protein</topology>
    </subcellularLocation>
</comment>
<keyword evidence="5 9" id="KW-0479">Metal-binding</keyword>
<dbReference type="KEGG" id="zju:107429226"/>
<keyword evidence="7 10" id="KW-0560">Oxidoreductase</keyword>
<accession>A0A6P6GJQ8</accession>
<sequence length="488" mass="55378">MENHLSLSLWLILFSFTVIFLISYAFKSKPNSGNKTGAAAVNVPPGSFGWPIVGEAFSFMYEKHENFIRKRMKKYSSKIFKTNILGEPVVVLCGTAGHKFIATNELQLFLAWRTQPMQKLFRSSTQNHSNNSRLIPRQTETQIVRAPGFLKADALAPYVGIMDSQVQQHIQKHWVGKETIDVHRKAQLLLLTQSARFFMGLEDDARVQKLCDLMNVIMLSLDVIPLNFPGTAFYRGMKAAAVAKKEIQMLIKEKKAAMASGMEMKDILSFMTSRPDPASGKLMAVSEIAEKVLGLLSGAFNPASITISFIMKYLAEKPEVFDKVRNEQMEIASCKRAGEALNWEDIQKMKYSWNVALEVMRLQPPNQGIFREALMDFTYQGYTIPKGWKVYWTVSTTNMDPECFPAPEEFDPSRFDNGGPPPFTNIPFGSGPRTCPGRDYARLEILTFMHHIVKRFKWELLNPDFKVLKGLNPIPYEGLHVRLRNLSI</sequence>
<dbReference type="GO" id="GO:0016705">
    <property type="term" value="F:oxidoreductase activity, acting on paired donors, with incorporation or reduction of molecular oxygen"/>
    <property type="evidence" value="ECO:0007669"/>
    <property type="project" value="InterPro"/>
</dbReference>
<evidence type="ECO:0000256" key="10">
    <source>
        <dbReference type="RuleBase" id="RU000461"/>
    </source>
</evidence>
<evidence type="ECO:0000256" key="8">
    <source>
        <dbReference type="ARBA" id="ARBA00023004"/>
    </source>
</evidence>
<name>A0A6P6GJQ8_ZIZJJ</name>
<keyword evidence="4 11" id="KW-0812">Transmembrane</keyword>
<comment type="cofactor">
    <cofactor evidence="1 9">
        <name>heme</name>
        <dbReference type="ChEBI" id="CHEBI:30413"/>
    </cofactor>
</comment>
<keyword evidence="10" id="KW-0503">Monooxygenase</keyword>
<evidence type="ECO:0000256" key="5">
    <source>
        <dbReference type="ARBA" id="ARBA00022723"/>
    </source>
</evidence>
<evidence type="ECO:0000256" key="4">
    <source>
        <dbReference type="ARBA" id="ARBA00022692"/>
    </source>
</evidence>
<dbReference type="PROSITE" id="PS00086">
    <property type="entry name" value="CYTOCHROME_P450"/>
    <property type="match status" value="1"/>
</dbReference>
<proteinExistence type="inferred from homology"/>
<dbReference type="GO" id="GO:0020037">
    <property type="term" value="F:heme binding"/>
    <property type="evidence" value="ECO:0007669"/>
    <property type="project" value="InterPro"/>
</dbReference>
<dbReference type="GeneID" id="107429226"/>
<evidence type="ECO:0000256" key="6">
    <source>
        <dbReference type="ARBA" id="ARBA00022989"/>
    </source>
</evidence>
<feature type="transmembrane region" description="Helical" evidence="11">
    <location>
        <begin position="7"/>
        <end position="26"/>
    </location>
</feature>